<dbReference type="EMBL" id="MH536814">
    <property type="protein sequence ID" value="AXH49371.1"/>
    <property type="molecule type" value="Genomic_DNA"/>
</dbReference>
<gene>
    <name evidence="1" type="primary">264</name>
    <name evidence="1" type="ORF">SEA_BLUEEYEDBEAUTY_264</name>
</gene>
<dbReference type="GeneID" id="55600054"/>
<proteinExistence type="predicted"/>
<organism evidence="1 2">
    <name type="scientific">Streptomyces phage Blueeyedbeauty</name>
    <dbReference type="NCBI Taxonomy" id="2250336"/>
    <lineage>
        <taxon>Viruses</taxon>
        <taxon>Duplodnaviria</taxon>
        <taxon>Heunggongvirae</taxon>
        <taxon>Uroviricota</taxon>
        <taxon>Caudoviricetes</taxon>
        <taxon>Stanwilliamsviridae</taxon>
        <taxon>Loccivirinae</taxon>
        <taxon>Annadreamyvirus</taxon>
        <taxon>Annadreamyvirus blueeyedbeauty</taxon>
    </lineage>
</organism>
<keyword evidence="2" id="KW-1185">Reference proteome</keyword>
<reference evidence="1 2" key="1">
    <citation type="submission" date="2018-06" db="EMBL/GenBank/DDBJ databases">
        <authorList>
            <person name="Luttrell C.E."/>
            <person name="Myers K.N."/>
            <person name="Simpson A.N."/>
            <person name="Sulollari A."/>
            <person name="Suri N."/>
            <person name="Nayek S."/>
            <person name="Bhuiyan S."/>
            <person name="Smith B.R."/>
            <person name="Hughes L.E."/>
            <person name="Garlena R.A."/>
            <person name="Russell D.A."/>
            <person name="Pope W.H."/>
            <person name="Jacobs-Sera D."/>
            <person name="Hatfull G.F."/>
        </authorList>
    </citation>
    <scope>NUCLEOTIDE SEQUENCE [LARGE SCALE GENOMIC DNA]</scope>
</reference>
<evidence type="ECO:0000313" key="2">
    <source>
        <dbReference type="Proteomes" id="UP000258408"/>
    </source>
</evidence>
<name>A0A345L269_9CAUD</name>
<dbReference type="KEGG" id="vg:55600054"/>
<accession>A0A345L269</accession>
<evidence type="ECO:0000313" key="1">
    <source>
        <dbReference type="EMBL" id="AXH49371.1"/>
    </source>
</evidence>
<sequence length="164" mass="19108">MFRLSVNGKTYNPTSVKDFWPRANRSDGYDGSWVEFPDFYYCVWMTIDGKSYAVDGRATRYELAKHIRNGRKIAAQHPDVPFSIGYQKIWTTRRELLCPWCGVRPDQWEWDCDGQFPMSTCGSEQCDKLNRCQGCGRDGEAHINHLCDSCYESEYNRPVPGRRK</sequence>
<protein>
    <submittedName>
        <fullName evidence="1">Uncharacterized protein</fullName>
    </submittedName>
</protein>
<dbReference type="Proteomes" id="UP000258408">
    <property type="component" value="Segment"/>
</dbReference>
<dbReference type="RefSeq" id="YP_009839425.1">
    <property type="nucleotide sequence ID" value="NC_048720.1"/>
</dbReference>